<proteinExistence type="predicted"/>
<comment type="caution">
    <text evidence="1">The sequence shown here is derived from an EMBL/GenBank/DDBJ whole genome shotgun (WGS) entry which is preliminary data.</text>
</comment>
<reference evidence="1" key="1">
    <citation type="submission" date="2020-08" db="EMBL/GenBank/DDBJ databases">
        <title>Genome public.</title>
        <authorList>
            <person name="Liu C."/>
            <person name="Sun Q."/>
        </authorList>
    </citation>
    <scope>NUCLEOTIDE SEQUENCE</scope>
    <source>
        <strain evidence="1">NSJ-52</strain>
    </source>
</reference>
<accession>A0A8J6JLW1</accession>
<dbReference type="Proteomes" id="UP000607645">
    <property type="component" value="Unassembled WGS sequence"/>
</dbReference>
<dbReference type="AlphaFoldDB" id="A0A8J6JLW1"/>
<protein>
    <submittedName>
        <fullName evidence="1">Uncharacterized protein</fullName>
    </submittedName>
</protein>
<sequence length="72" mass="8371">MENPILKRLAERQNVHKPDPAWLLTLLATQEVSRYSLDDWNGALSHVLGFRVFCPSYKSLSRYLQEAVLRVE</sequence>
<gene>
    <name evidence="1" type="ORF">H8S62_15485</name>
</gene>
<evidence type="ECO:0000313" key="1">
    <source>
        <dbReference type="EMBL" id="MBC5738413.1"/>
    </source>
</evidence>
<dbReference type="RefSeq" id="WP_155150150.1">
    <property type="nucleotide sequence ID" value="NZ_JACOPQ010000015.1"/>
</dbReference>
<organism evidence="1 2">
    <name type="scientific">Lawsonibacter faecis</name>
    <dbReference type="NCBI Taxonomy" id="2763052"/>
    <lineage>
        <taxon>Bacteria</taxon>
        <taxon>Bacillati</taxon>
        <taxon>Bacillota</taxon>
        <taxon>Clostridia</taxon>
        <taxon>Eubacteriales</taxon>
        <taxon>Oscillospiraceae</taxon>
        <taxon>Lawsonibacter</taxon>
    </lineage>
</organism>
<dbReference type="EMBL" id="JACOPQ010000015">
    <property type="protein sequence ID" value="MBC5738413.1"/>
    <property type="molecule type" value="Genomic_DNA"/>
</dbReference>
<name>A0A8J6JLW1_9FIRM</name>
<keyword evidence="2" id="KW-1185">Reference proteome</keyword>
<evidence type="ECO:0000313" key="2">
    <source>
        <dbReference type="Proteomes" id="UP000607645"/>
    </source>
</evidence>